<dbReference type="GO" id="GO:0006865">
    <property type="term" value="P:amino acid transport"/>
    <property type="evidence" value="ECO:0007669"/>
    <property type="project" value="TreeGrafter"/>
</dbReference>
<evidence type="ECO:0000259" key="18">
    <source>
        <dbReference type="PROSITE" id="PS51263"/>
    </source>
</evidence>
<evidence type="ECO:0000256" key="7">
    <source>
        <dbReference type="ARBA" id="ARBA00023136"/>
    </source>
</evidence>
<evidence type="ECO:0000256" key="9">
    <source>
        <dbReference type="ARBA" id="ARBA00023212"/>
    </source>
</evidence>
<feature type="binding site" evidence="13">
    <location>
        <position position="67"/>
    </location>
    <ligand>
        <name>Na(+)</name>
        <dbReference type="ChEBI" id="CHEBI:29101"/>
        <label>1</label>
    </ligand>
</feature>
<keyword evidence="15" id="KW-0769">Symport</keyword>
<reference evidence="19 20" key="1">
    <citation type="submission" date="2020-08" db="EMBL/GenBank/DDBJ databases">
        <authorList>
            <person name="Hejnol A."/>
        </authorList>
    </citation>
    <scope>NUCLEOTIDE SEQUENCE [LARGE SCALE GENOMIC DNA]</scope>
</reference>
<feature type="transmembrane region" description="Helical" evidence="17">
    <location>
        <begin position="493"/>
        <end position="514"/>
    </location>
</feature>
<dbReference type="Pfam" id="PF00209">
    <property type="entry name" value="SNF"/>
    <property type="match status" value="1"/>
</dbReference>
<feature type="transmembrane region" description="Helical" evidence="17">
    <location>
        <begin position="52"/>
        <end position="71"/>
    </location>
</feature>
<dbReference type="GO" id="GO:0051378">
    <property type="term" value="F:serotonin binding"/>
    <property type="evidence" value="ECO:0007669"/>
    <property type="project" value="TreeGrafter"/>
</dbReference>
<feature type="transmembrane region" description="Helical" evidence="17">
    <location>
        <begin position="126"/>
        <end position="154"/>
    </location>
</feature>
<dbReference type="FunFam" id="3.40.20.10:FF:000018">
    <property type="entry name" value="Coactosin-like 1"/>
    <property type="match status" value="2"/>
</dbReference>
<dbReference type="EMBL" id="CAJFCJ010000013">
    <property type="protein sequence ID" value="CAD5121017.1"/>
    <property type="molecule type" value="Genomic_DNA"/>
</dbReference>
<dbReference type="InterPro" id="IPR029006">
    <property type="entry name" value="ADF-H/Gelsolin-like_dom_sf"/>
</dbReference>
<feature type="domain" description="ADF-H" evidence="18">
    <location>
        <begin position="582"/>
        <end position="721"/>
    </location>
</feature>
<evidence type="ECO:0000256" key="11">
    <source>
        <dbReference type="ARBA" id="ARBA00058385"/>
    </source>
</evidence>
<feature type="transmembrane region" description="Helical" evidence="17">
    <location>
        <begin position="209"/>
        <end position="226"/>
    </location>
</feature>
<keyword evidence="13" id="KW-0479">Metal-binding</keyword>
<feature type="domain" description="ADF-H" evidence="18">
    <location>
        <begin position="763"/>
        <end position="896"/>
    </location>
</feature>
<keyword evidence="5 15" id="KW-0812">Transmembrane</keyword>
<feature type="binding site" evidence="13">
    <location>
        <position position="60"/>
    </location>
    <ligand>
        <name>Na(+)</name>
        <dbReference type="ChEBI" id="CHEBI:29101"/>
        <label>1</label>
    </ligand>
</feature>
<organism evidence="19 20">
    <name type="scientific">Dimorphilus gyrociliatus</name>
    <dbReference type="NCBI Taxonomy" id="2664684"/>
    <lineage>
        <taxon>Eukaryota</taxon>
        <taxon>Metazoa</taxon>
        <taxon>Spiralia</taxon>
        <taxon>Lophotrochozoa</taxon>
        <taxon>Annelida</taxon>
        <taxon>Polychaeta</taxon>
        <taxon>Polychaeta incertae sedis</taxon>
        <taxon>Dinophilidae</taxon>
        <taxon>Dimorphilus</taxon>
    </lineage>
</organism>
<evidence type="ECO:0000256" key="5">
    <source>
        <dbReference type="ARBA" id="ARBA00022692"/>
    </source>
</evidence>
<keyword evidence="9" id="KW-0206">Cytoskeleton</keyword>
<keyword evidence="20" id="KW-1185">Reference proteome</keyword>
<dbReference type="SMART" id="SM00102">
    <property type="entry name" value="ADF"/>
    <property type="match status" value="2"/>
</dbReference>
<sequence>MAHSGTFSTALPPRYSKQISRKQVTREEDGEDQTGDYSAPKKKERQQWKKKMDFLLSVVGFAVDLGNVWRFPYICYRNGGGAFLIPYVIMLIFGGLPLFYMELALGQFQKSGCISVWKKICPMFKGIGFGISVIASYVAMYYNTLISWSLYYFFSSFRSRLPWDNCNNIWNNKNCTTNQTLGQSAAQQFFERHVLGENKAKGIEDIGNIRWPIALCLMGVFVLVYFSLWKGIKSSGKAVWVTATLPYVVLFILLIRGLTLPGSLEGIKFYLTPRWHYLLKSKVWVDAAAQIFFSLGPGFGVLLALSSYNHFNNNCYMDALITASINCATSFLAGFVVFSVLGYMANRHNKSVDEVAKMEAGLVFIVYPEALATLDGSVFWALIFFLMLITLGLDSTFGGLEALITAVCDEWPEKIGRRRELFVACLVVYCFIGALATTTNGGQYVVTLIDTHGVPISILFICFLEAIAVNWFYGVNRFSEDIKKMIGYSPGIFWKLCWSVISPVFLFTLFILSITGYTGLELEGYVFPKWASSIGWAMTCSSIIPIPAYMIYHFCFVCKGSFRKINHSFEDKILFIKNMSTEASFGDLEAFKRANAFVREDGQNRERKAWLLVEHVNDNPCSLQLCATSEDKGDSLDEFVSNLRDDQVMYGLIRLTSSVDMSTTVKFVYVRWIGHEVRFVKLGKFGVVHGSISKNFDQYHCFVETSNKSELTEACLMDKLENNAGTRNHVIDGPTVGRQERGFTATQTQTRKEFKPSRVAPKPLAIDVAPEVYEAINNVHCDYEENNWCLIGFENGKVDKKLVLLDEGVGNFEDVSSRFEDDQVMFALYRLTDKIDDILTVKFAYIYWLGERVKPLQKAKVSAYCQPIEALFRAHVGLTMSSRSEAKESVIVEKVSASTGSKIWVK</sequence>
<dbReference type="SUPFAM" id="SSF161070">
    <property type="entry name" value="SNF-like"/>
    <property type="match status" value="1"/>
</dbReference>
<feature type="region of interest" description="Disordered" evidence="16">
    <location>
        <begin position="1"/>
        <end position="44"/>
    </location>
</feature>
<dbReference type="Gene3D" id="3.40.20.10">
    <property type="entry name" value="Severin"/>
    <property type="match status" value="2"/>
</dbReference>
<dbReference type="InterPro" id="IPR000175">
    <property type="entry name" value="Na/ntran_symport"/>
</dbReference>
<keyword evidence="14" id="KW-1015">Disulfide bond</keyword>
<dbReference type="AlphaFoldDB" id="A0A7I8VZJ3"/>
<evidence type="ECO:0000256" key="1">
    <source>
        <dbReference type="ARBA" id="ARBA00004141"/>
    </source>
</evidence>
<feature type="transmembrane region" description="Helical" evidence="17">
    <location>
        <begin position="320"/>
        <end position="345"/>
    </location>
</feature>
<comment type="subcellular location">
    <subcellularLocation>
        <location evidence="2">Cytoplasm</location>
        <location evidence="2">Cytoskeleton</location>
    </subcellularLocation>
    <subcellularLocation>
        <location evidence="1">Membrane</location>
        <topology evidence="1">Multi-pass membrane protein</topology>
    </subcellularLocation>
</comment>
<dbReference type="Pfam" id="PF00241">
    <property type="entry name" value="Cofilin_ADF"/>
    <property type="match status" value="2"/>
</dbReference>
<evidence type="ECO:0000256" key="8">
    <source>
        <dbReference type="ARBA" id="ARBA00023203"/>
    </source>
</evidence>
<dbReference type="GO" id="GO:0005335">
    <property type="term" value="F:serotonin:sodium:chloride symporter activity"/>
    <property type="evidence" value="ECO:0007669"/>
    <property type="project" value="TreeGrafter"/>
</dbReference>
<dbReference type="GO" id="GO:0005856">
    <property type="term" value="C:cytoskeleton"/>
    <property type="evidence" value="ECO:0007669"/>
    <property type="project" value="UniProtKB-SubCell"/>
</dbReference>
<feature type="transmembrane region" description="Helical" evidence="17">
    <location>
        <begin position="83"/>
        <end position="105"/>
    </location>
</feature>
<evidence type="ECO:0000256" key="12">
    <source>
        <dbReference type="ARBA" id="ARBA00062335"/>
    </source>
</evidence>
<comment type="similarity">
    <text evidence="15">Belongs to the sodium:neurotransmitter symporter (SNF) (TC 2.A.22) family.</text>
</comment>
<evidence type="ECO:0000256" key="3">
    <source>
        <dbReference type="ARBA" id="ARBA00022448"/>
    </source>
</evidence>
<evidence type="ECO:0000256" key="6">
    <source>
        <dbReference type="ARBA" id="ARBA00022989"/>
    </source>
</evidence>
<dbReference type="PRINTS" id="PR00176">
    <property type="entry name" value="NANEUSMPORT"/>
</dbReference>
<feature type="transmembrane region" description="Helical" evidence="17">
    <location>
        <begin position="287"/>
        <end position="308"/>
    </location>
</feature>
<feature type="binding site" evidence="13">
    <location>
        <position position="394"/>
    </location>
    <ligand>
        <name>Na(+)</name>
        <dbReference type="ChEBI" id="CHEBI:29101"/>
        <label>1</label>
    </ligand>
</feature>
<dbReference type="GO" id="GO:0043005">
    <property type="term" value="C:neuron projection"/>
    <property type="evidence" value="ECO:0007669"/>
    <property type="project" value="TreeGrafter"/>
</dbReference>
<comment type="similarity">
    <text evidence="10">Belongs to the actin-binding proteins ADF family. Coactosin subfamily.</text>
</comment>
<feature type="transmembrane region" description="Helical" evidence="17">
    <location>
        <begin position="534"/>
        <end position="558"/>
    </location>
</feature>
<protein>
    <recommendedName>
        <fullName evidence="15">Transporter</fullName>
    </recommendedName>
</protein>
<evidence type="ECO:0000256" key="17">
    <source>
        <dbReference type="SAM" id="Phobius"/>
    </source>
</evidence>
<keyword evidence="13" id="KW-0915">Sodium</keyword>
<dbReference type="PROSITE" id="PS50267">
    <property type="entry name" value="NA_NEUROTRAN_SYMP_3"/>
    <property type="match status" value="1"/>
</dbReference>
<feature type="transmembrane region" description="Helical" evidence="17">
    <location>
        <begin position="454"/>
        <end position="473"/>
    </location>
</feature>
<evidence type="ECO:0000256" key="10">
    <source>
        <dbReference type="ARBA" id="ARBA00038052"/>
    </source>
</evidence>
<evidence type="ECO:0000256" key="4">
    <source>
        <dbReference type="ARBA" id="ARBA00022490"/>
    </source>
</evidence>
<feature type="binding site" evidence="13">
    <location>
        <position position="391"/>
    </location>
    <ligand>
        <name>Na(+)</name>
        <dbReference type="ChEBI" id="CHEBI:29101"/>
        <label>1</label>
    </ligand>
</feature>
<evidence type="ECO:0000313" key="20">
    <source>
        <dbReference type="Proteomes" id="UP000549394"/>
    </source>
</evidence>
<feature type="binding site" evidence="13">
    <location>
        <position position="294"/>
    </location>
    <ligand>
        <name>Na(+)</name>
        <dbReference type="ChEBI" id="CHEBI:29101"/>
        <label>1</label>
    </ligand>
</feature>
<accession>A0A7I8VZJ3</accession>
<feature type="transmembrane region" description="Helical" evidence="17">
    <location>
        <begin position="378"/>
        <end position="400"/>
    </location>
</feature>
<evidence type="ECO:0000256" key="13">
    <source>
        <dbReference type="PIRSR" id="PIRSR600175-1"/>
    </source>
</evidence>
<name>A0A7I8VZJ3_9ANNE</name>
<dbReference type="GO" id="GO:0098793">
    <property type="term" value="C:presynapse"/>
    <property type="evidence" value="ECO:0007669"/>
    <property type="project" value="GOC"/>
</dbReference>
<evidence type="ECO:0000256" key="2">
    <source>
        <dbReference type="ARBA" id="ARBA00004245"/>
    </source>
</evidence>
<dbReference type="NCBIfam" id="NF037979">
    <property type="entry name" value="Na_transp"/>
    <property type="match status" value="1"/>
</dbReference>
<feature type="binding site" evidence="13">
    <location>
        <position position="326"/>
    </location>
    <ligand>
        <name>Na(+)</name>
        <dbReference type="ChEBI" id="CHEBI:29101"/>
        <label>1</label>
    </ligand>
</feature>
<feature type="binding site" evidence="13">
    <location>
        <position position="62"/>
    </location>
    <ligand>
        <name>Na(+)</name>
        <dbReference type="ChEBI" id="CHEBI:29101"/>
        <label>1</label>
    </ligand>
</feature>
<evidence type="ECO:0000313" key="19">
    <source>
        <dbReference type="EMBL" id="CAD5121017.1"/>
    </source>
</evidence>
<comment type="function">
    <text evidence="11">Binds to F-actin in a calcium-independent manner. Has no direct effect on actin depolymerization. Acts as a chaperone for ALOX5 (5LO), influencing both its stability and activity in leukotrienes synthesis.</text>
</comment>
<dbReference type="Proteomes" id="UP000549394">
    <property type="component" value="Unassembled WGS sequence"/>
</dbReference>
<feature type="transmembrane region" description="Helical" evidence="17">
    <location>
        <begin position="238"/>
        <end position="258"/>
    </location>
</feature>
<feature type="binding site" evidence="13">
    <location>
        <position position="395"/>
    </location>
    <ligand>
        <name>Na(+)</name>
        <dbReference type="ChEBI" id="CHEBI:29101"/>
        <label>1</label>
    </ligand>
</feature>
<keyword evidence="7 17" id="KW-0472">Membrane</keyword>
<feature type="transmembrane region" description="Helical" evidence="17">
    <location>
        <begin position="421"/>
        <end position="442"/>
    </location>
</feature>
<keyword evidence="3 15" id="KW-0813">Transport</keyword>
<evidence type="ECO:0000256" key="14">
    <source>
        <dbReference type="PIRSR" id="PIRSR600175-2"/>
    </source>
</evidence>
<keyword evidence="6 17" id="KW-1133">Transmembrane helix</keyword>
<dbReference type="SUPFAM" id="SSF55753">
    <property type="entry name" value="Actin depolymerizing proteins"/>
    <property type="match status" value="2"/>
</dbReference>
<proteinExistence type="inferred from homology"/>
<dbReference type="PANTHER" id="PTHR11616:SF279">
    <property type="entry name" value="SODIUM-DEPENDENT SEROTONIN TRANSPORTER"/>
    <property type="match status" value="1"/>
</dbReference>
<evidence type="ECO:0000256" key="15">
    <source>
        <dbReference type="RuleBase" id="RU003732"/>
    </source>
</evidence>
<dbReference type="InterPro" id="IPR037272">
    <property type="entry name" value="SNS_sf"/>
</dbReference>
<feature type="binding site" evidence="13">
    <location>
        <position position="63"/>
    </location>
    <ligand>
        <name>Na(+)</name>
        <dbReference type="ChEBI" id="CHEBI:29101"/>
        <label>1</label>
    </ligand>
</feature>
<gene>
    <name evidence="19" type="ORF">DGYR_LOCUS9020</name>
</gene>
<dbReference type="OrthoDB" id="6581954at2759"/>
<dbReference type="InterPro" id="IPR002108">
    <property type="entry name" value="ADF-H"/>
</dbReference>
<dbReference type="GO" id="GO:0003779">
    <property type="term" value="F:actin binding"/>
    <property type="evidence" value="ECO:0007669"/>
    <property type="project" value="UniProtKB-KW"/>
</dbReference>
<dbReference type="GO" id="GO:0005886">
    <property type="term" value="C:plasma membrane"/>
    <property type="evidence" value="ECO:0007669"/>
    <property type="project" value="TreeGrafter"/>
</dbReference>
<comment type="caution">
    <text evidence="19">The sequence shown here is derived from an EMBL/GenBank/DDBJ whole genome shotgun (WGS) entry which is preliminary data.</text>
</comment>
<comment type="subunit">
    <text evidence="12">Interacts with 5-lipoxygenase (ALOX5/5LO) in a calcium-independent manner. Binds to F-actin with a stoichiometry of 1:2.</text>
</comment>
<keyword evidence="8" id="KW-0009">Actin-binding</keyword>
<keyword evidence="4" id="KW-0963">Cytoplasm</keyword>
<dbReference type="PANTHER" id="PTHR11616">
    <property type="entry name" value="SODIUM/CHLORIDE DEPENDENT TRANSPORTER"/>
    <property type="match status" value="1"/>
</dbReference>
<dbReference type="PROSITE" id="PS51263">
    <property type="entry name" value="ADF_H"/>
    <property type="match status" value="2"/>
</dbReference>
<dbReference type="PROSITE" id="PS00610">
    <property type="entry name" value="NA_NEUROTRAN_SYMP_1"/>
    <property type="match status" value="1"/>
</dbReference>
<feature type="disulfide bond" evidence="14">
    <location>
        <begin position="166"/>
        <end position="175"/>
    </location>
</feature>
<evidence type="ECO:0000256" key="16">
    <source>
        <dbReference type="SAM" id="MobiDB-lite"/>
    </source>
</evidence>
<dbReference type="GO" id="GO:0046872">
    <property type="term" value="F:metal ion binding"/>
    <property type="evidence" value="ECO:0007669"/>
    <property type="project" value="UniProtKB-KW"/>
</dbReference>